<accession>A0ABT7C4H9</accession>
<feature type="compositionally biased region" description="Basic and acidic residues" evidence="1">
    <location>
        <begin position="24"/>
        <end position="38"/>
    </location>
</feature>
<evidence type="ECO:0000313" key="3">
    <source>
        <dbReference type="Proteomes" id="UP001232992"/>
    </source>
</evidence>
<gene>
    <name evidence="2" type="ORF">PMH09_21905</name>
</gene>
<sequence>MSKPKSSEPSSPKSAPEETLAAKPEVKPDATTEAKPEKPLTPPRVQRPKAAAAPSKPQPTAAATPVSKPEKSSRAVPKPRKAAEGSRDRLKPEKPEPVPEHGDRKAGDEIVLPYSGKTVQIGHFYQSAGYWYAAFEVGCVRIDALDKMSENLTKS</sequence>
<dbReference type="RefSeq" id="WP_283760474.1">
    <property type="nucleotide sequence ID" value="NZ_JAQOSQ010000054.1"/>
</dbReference>
<reference evidence="2 3" key="1">
    <citation type="submission" date="2023-01" db="EMBL/GenBank/DDBJ databases">
        <title>Novel diversity within Roseofilum (Cyanobacteria; Desertifilaceae) from marine benthic mats with descriptions of four novel species.</title>
        <authorList>
            <person name="Wang Y."/>
            <person name="Berthold D.E."/>
            <person name="Hu J."/>
            <person name="Lefler F.W."/>
            <person name="Laughinghouse H.D. IV."/>
        </authorList>
    </citation>
    <scope>NUCLEOTIDE SEQUENCE [LARGE SCALE GENOMIC DNA]</scope>
    <source>
        <strain evidence="2 3">BLCC-M143</strain>
    </source>
</reference>
<feature type="compositionally biased region" description="Basic and acidic residues" evidence="1">
    <location>
        <begin position="81"/>
        <end position="108"/>
    </location>
</feature>
<dbReference type="EMBL" id="JAQOSQ010000054">
    <property type="protein sequence ID" value="MDJ1185839.1"/>
    <property type="molecule type" value="Genomic_DNA"/>
</dbReference>
<evidence type="ECO:0000313" key="2">
    <source>
        <dbReference type="EMBL" id="MDJ1185839.1"/>
    </source>
</evidence>
<proteinExistence type="predicted"/>
<evidence type="ECO:0000256" key="1">
    <source>
        <dbReference type="SAM" id="MobiDB-lite"/>
    </source>
</evidence>
<organism evidence="2 3">
    <name type="scientific">Roseofilum casamattae BLCC-M143</name>
    <dbReference type="NCBI Taxonomy" id="3022442"/>
    <lineage>
        <taxon>Bacteria</taxon>
        <taxon>Bacillati</taxon>
        <taxon>Cyanobacteriota</taxon>
        <taxon>Cyanophyceae</taxon>
        <taxon>Desertifilales</taxon>
        <taxon>Desertifilaceae</taxon>
        <taxon>Roseofilum</taxon>
        <taxon>Roseofilum casamattae</taxon>
    </lineage>
</organism>
<name>A0ABT7C4H9_9CYAN</name>
<comment type="caution">
    <text evidence="2">The sequence shown here is derived from an EMBL/GenBank/DDBJ whole genome shotgun (WGS) entry which is preliminary data.</text>
</comment>
<dbReference type="Proteomes" id="UP001232992">
    <property type="component" value="Unassembled WGS sequence"/>
</dbReference>
<feature type="compositionally biased region" description="Low complexity" evidence="1">
    <location>
        <begin position="48"/>
        <end position="65"/>
    </location>
</feature>
<protein>
    <submittedName>
        <fullName evidence="2">Uncharacterized protein</fullName>
    </submittedName>
</protein>
<keyword evidence="3" id="KW-1185">Reference proteome</keyword>
<feature type="compositionally biased region" description="Low complexity" evidence="1">
    <location>
        <begin position="1"/>
        <end position="18"/>
    </location>
</feature>
<feature type="region of interest" description="Disordered" evidence="1">
    <location>
        <begin position="1"/>
        <end position="109"/>
    </location>
</feature>